<dbReference type="CDD" id="cd00833">
    <property type="entry name" value="PKS"/>
    <property type="match status" value="1"/>
</dbReference>
<evidence type="ECO:0000256" key="6">
    <source>
        <dbReference type="ARBA" id="ARBA00023098"/>
    </source>
</evidence>
<keyword evidence="7" id="KW-0275">Fatty acid biosynthesis</keyword>
<dbReference type="InterPro" id="IPR032821">
    <property type="entry name" value="PKS_assoc"/>
</dbReference>
<feature type="domain" description="Ketosynthase family 3 (KS3)" evidence="9">
    <location>
        <begin position="1"/>
        <end position="234"/>
    </location>
</feature>
<accession>A0A8J2J7G6</accession>
<keyword evidence="1" id="KW-0596">Phosphopantetheine</keyword>
<dbReference type="SMART" id="SM00825">
    <property type="entry name" value="PKS_KS"/>
    <property type="match status" value="1"/>
</dbReference>
<evidence type="ECO:0000256" key="8">
    <source>
        <dbReference type="ARBA" id="ARBA00023268"/>
    </source>
</evidence>
<keyword evidence="4" id="KW-0521">NADP</keyword>
<keyword evidence="5" id="KW-0560">Oxidoreductase</keyword>
<dbReference type="GO" id="GO:0004312">
    <property type="term" value="F:fatty acid synthase activity"/>
    <property type="evidence" value="ECO:0007669"/>
    <property type="project" value="TreeGrafter"/>
</dbReference>
<dbReference type="InterPro" id="IPR050091">
    <property type="entry name" value="PKS_NRPS_Biosynth_Enz"/>
</dbReference>
<gene>
    <name evidence="10" type="ORF">AFUS01_LOCUS3219</name>
</gene>
<keyword evidence="6" id="KW-0443">Lipid metabolism</keyword>
<dbReference type="PANTHER" id="PTHR43775:SF7">
    <property type="entry name" value="FATTY ACID SYNTHASE"/>
    <property type="match status" value="1"/>
</dbReference>
<dbReference type="AlphaFoldDB" id="A0A8J2J7G6"/>
<dbReference type="InterPro" id="IPR014043">
    <property type="entry name" value="Acyl_transferase_dom"/>
</dbReference>
<evidence type="ECO:0000256" key="1">
    <source>
        <dbReference type="ARBA" id="ARBA00022450"/>
    </source>
</evidence>
<dbReference type="Pfam" id="PF16197">
    <property type="entry name" value="KAsynt_C_assoc"/>
    <property type="match status" value="1"/>
</dbReference>
<evidence type="ECO:0000259" key="9">
    <source>
        <dbReference type="PROSITE" id="PS52004"/>
    </source>
</evidence>
<sequence length="447" mass="48768">MEKKTFPFEIVISGMSGRLPESANLEEFRHNLFNGVDMVTEDDRRWKGEMFEMPHRMGKLKELDKFDAGFFGVHGKQTNTMDPRLRILLEVVHEAVLDAGVNPTSIRGSQTDVSYVEAHGTGTKVGDPQEVNAIDRVMCKERGPENPLLIGSVKSNMGHSEPASGLCAIAKVILATLERRLPGNLHYNTPNPDIPGIAEGRIKVVTENTPWNGGLVAVNSFGFGGANVHVLLKLDTASDTTTTMPLPDLPLIVPISGRTSEAIDSILNEIEPLSKSFEFYALLQQIYQENIPGNPFRGYSITSEGKQSREVIAFDGTKPPLWYVFTGMGSQWLGMAVDLKPIDAFQSSLKKSAEILRKKNFDLSKVLESSEESIFDVLPNAAVCIASIQIALVDTLRSLGLTPNGMIGHSIGELACAYTDGCLSHEETILISLARATCIMNANLPKG</sequence>
<evidence type="ECO:0000256" key="4">
    <source>
        <dbReference type="ARBA" id="ARBA00022857"/>
    </source>
</evidence>
<dbReference type="Pfam" id="PF00698">
    <property type="entry name" value="Acyl_transf_1"/>
    <property type="match status" value="1"/>
</dbReference>
<dbReference type="InterPro" id="IPR014031">
    <property type="entry name" value="Ketoacyl_synth_C"/>
</dbReference>
<keyword evidence="2" id="KW-0444">Lipid biosynthesis</keyword>
<comment type="caution">
    <text evidence="10">The sequence shown here is derived from an EMBL/GenBank/DDBJ whole genome shotgun (WGS) entry which is preliminary data.</text>
</comment>
<dbReference type="GO" id="GO:0006633">
    <property type="term" value="P:fatty acid biosynthetic process"/>
    <property type="evidence" value="ECO:0007669"/>
    <property type="project" value="UniProtKB-KW"/>
</dbReference>
<evidence type="ECO:0000313" key="11">
    <source>
        <dbReference type="Proteomes" id="UP000708208"/>
    </source>
</evidence>
<organism evidence="10 11">
    <name type="scientific">Allacma fusca</name>
    <dbReference type="NCBI Taxonomy" id="39272"/>
    <lineage>
        <taxon>Eukaryota</taxon>
        <taxon>Metazoa</taxon>
        <taxon>Ecdysozoa</taxon>
        <taxon>Arthropoda</taxon>
        <taxon>Hexapoda</taxon>
        <taxon>Collembola</taxon>
        <taxon>Symphypleona</taxon>
        <taxon>Sminthuridae</taxon>
        <taxon>Allacma</taxon>
    </lineage>
</organism>
<keyword evidence="3" id="KW-0276">Fatty acid metabolism</keyword>
<dbReference type="Proteomes" id="UP000708208">
    <property type="component" value="Unassembled WGS sequence"/>
</dbReference>
<name>A0A8J2J7G6_9HEXA</name>
<keyword evidence="8" id="KW-0511">Multifunctional enzyme</keyword>
<dbReference type="InterPro" id="IPR020841">
    <property type="entry name" value="PKS_Beta-ketoAc_synthase_dom"/>
</dbReference>
<dbReference type="EMBL" id="CAJVCH010019247">
    <property type="protein sequence ID" value="CAG7687282.1"/>
    <property type="molecule type" value="Genomic_DNA"/>
</dbReference>
<dbReference type="PROSITE" id="PS52004">
    <property type="entry name" value="KS3_2"/>
    <property type="match status" value="1"/>
</dbReference>
<dbReference type="PANTHER" id="PTHR43775">
    <property type="entry name" value="FATTY ACID SYNTHASE"/>
    <property type="match status" value="1"/>
</dbReference>
<proteinExistence type="predicted"/>
<evidence type="ECO:0000256" key="7">
    <source>
        <dbReference type="ARBA" id="ARBA00023160"/>
    </source>
</evidence>
<reference evidence="10" key="1">
    <citation type="submission" date="2021-06" db="EMBL/GenBank/DDBJ databases">
        <authorList>
            <person name="Hodson N. C."/>
            <person name="Mongue J. A."/>
            <person name="Jaron S. K."/>
        </authorList>
    </citation>
    <scope>NUCLEOTIDE SEQUENCE</scope>
</reference>
<evidence type="ECO:0000256" key="5">
    <source>
        <dbReference type="ARBA" id="ARBA00023002"/>
    </source>
</evidence>
<protein>
    <recommendedName>
        <fullName evidence="9">Ketosynthase family 3 (KS3) domain-containing protein</fullName>
    </recommendedName>
</protein>
<dbReference type="GO" id="GO:0016491">
    <property type="term" value="F:oxidoreductase activity"/>
    <property type="evidence" value="ECO:0007669"/>
    <property type="project" value="UniProtKB-KW"/>
</dbReference>
<evidence type="ECO:0000256" key="2">
    <source>
        <dbReference type="ARBA" id="ARBA00022516"/>
    </source>
</evidence>
<keyword evidence="11" id="KW-1185">Reference proteome</keyword>
<evidence type="ECO:0000313" key="10">
    <source>
        <dbReference type="EMBL" id="CAG7687282.1"/>
    </source>
</evidence>
<dbReference type="Pfam" id="PF02801">
    <property type="entry name" value="Ketoacyl-synt_C"/>
    <property type="match status" value="1"/>
</dbReference>
<dbReference type="OrthoDB" id="329835at2759"/>
<evidence type="ECO:0000256" key="3">
    <source>
        <dbReference type="ARBA" id="ARBA00022832"/>
    </source>
</evidence>
<feature type="non-terminal residue" evidence="10">
    <location>
        <position position="1"/>
    </location>
</feature>